<dbReference type="AlphaFoldDB" id="A0A8T1VK45"/>
<evidence type="ECO:0000313" key="4">
    <source>
        <dbReference type="Proteomes" id="UP000693981"/>
    </source>
</evidence>
<proteinExistence type="predicted"/>
<feature type="region of interest" description="Disordered" evidence="1">
    <location>
        <begin position="101"/>
        <end position="164"/>
    </location>
</feature>
<name>A0A8T1VK45_9STRA</name>
<feature type="chain" id="PRO_5035816551" evidence="2">
    <location>
        <begin position="25"/>
        <end position="185"/>
    </location>
</feature>
<dbReference type="OrthoDB" id="119386at2759"/>
<evidence type="ECO:0000256" key="2">
    <source>
        <dbReference type="SAM" id="SignalP"/>
    </source>
</evidence>
<dbReference type="EMBL" id="JAGDFL010000768">
    <property type="protein sequence ID" value="KAG7381645.1"/>
    <property type="molecule type" value="Genomic_DNA"/>
</dbReference>
<keyword evidence="4" id="KW-1185">Reference proteome</keyword>
<gene>
    <name evidence="3" type="primary">GDAP2_5</name>
    <name evidence="3" type="ORF">PHYBOEH_010826</name>
</gene>
<evidence type="ECO:0000256" key="1">
    <source>
        <dbReference type="SAM" id="MobiDB-lite"/>
    </source>
</evidence>
<organism evidence="3 4">
    <name type="scientific">Phytophthora boehmeriae</name>
    <dbReference type="NCBI Taxonomy" id="109152"/>
    <lineage>
        <taxon>Eukaryota</taxon>
        <taxon>Sar</taxon>
        <taxon>Stramenopiles</taxon>
        <taxon>Oomycota</taxon>
        <taxon>Peronosporomycetes</taxon>
        <taxon>Peronosporales</taxon>
        <taxon>Peronosporaceae</taxon>
        <taxon>Phytophthora</taxon>
    </lineage>
</organism>
<protein>
    <submittedName>
        <fullName evidence="3">Ganglioside-induced differentiation-associated protein 2</fullName>
    </submittedName>
</protein>
<comment type="caution">
    <text evidence="3">The sequence shown here is derived from an EMBL/GenBank/DDBJ whole genome shotgun (WGS) entry which is preliminary data.</text>
</comment>
<reference evidence="3" key="1">
    <citation type="submission" date="2021-02" db="EMBL/GenBank/DDBJ databases">
        <authorList>
            <person name="Palmer J.M."/>
        </authorList>
    </citation>
    <scope>NUCLEOTIDE SEQUENCE</scope>
    <source>
        <strain evidence="3">SCRP23</strain>
    </source>
</reference>
<evidence type="ECO:0000313" key="3">
    <source>
        <dbReference type="EMBL" id="KAG7381645.1"/>
    </source>
</evidence>
<feature type="compositionally biased region" description="Low complexity" evidence="1">
    <location>
        <begin position="147"/>
        <end position="164"/>
    </location>
</feature>
<accession>A0A8T1VK45</accession>
<dbReference type="Proteomes" id="UP000693981">
    <property type="component" value="Unassembled WGS sequence"/>
</dbReference>
<feature type="compositionally biased region" description="Low complexity" evidence="1">
    <location>
        <begin position="103"/>
        <end position="124"/>
    </location>
</feature>
<feature type="signal peptide" evidence="2">
    <location>
        <begin position="1"/>
        <end position="24"/>
    </location>
</feature>
<keyword evidence="2" id="KW-0732">Signal</keyword>
<sequence length="185" mass="18561">MVSTQSSINLLAACALLLQGHADAEVCGPAYHSEVAAAAQTLNANCASWAAYLANGGVWHCSSTCHQSIVNLVDTLPDCQFGGPYGQNYKNVVKGLVASGDNSTETTDASAPATTAPSATSNSDTKTDTNTEKTNTASSNGSAGVVSTDIPSSDISTTSGASSQSTGIVSHFTAALLLVAGALMQ</sequence>